<evidence type="ECO:0000313" key="1">
    <source>
        <dbReference type="EMBL" id="GGX47411.1"/>
    </source>
</evidence>
<dbReference type="EMBL" id="BMYU01000007">
    <property type="protein sequence ID" value="GGX47411.1"/>
    <property type="molecule type" value="Genomic_DNA"/>
</dbReference>
<organism evidence="1 2">
    <name type="scientific">Undibacterium squillarum</name>
    <dbReference type="NCBI Taxonomy" id="1131567"/>
    <lineage>
        <taxon>Bacteria</taxon>
        <taxon>Pseudomonadati</taxon>
        <taxon>Pseudomonadota</taxon>
        <taxon>Betaproteobacteria</taxon>
        <taxon>Burkholderiales</taxon>
        <taxon>Oxalobacteraceae</taxon>
        <taxon>Undibacterium</taxon>
    </lineage>
</organism>
<reference evidence="2" key="1">
    <citation type="journal article" date="2019" name="Int. J. Syst. Evol. Microbiol.">
        <title>The Global Catalogue of Microorganisms (GCM) 10K type strain sequencing project: providing services to taxonomists for standard genome sequencing and annotation.</title>
        <authorList>
            <consortium name="The Broad Institute Genomics Platform"/>
            <consortium name="The Broad Institute Genome Sequencing Center for Infectious Disease"/>
            <person name="Wu L."/>
            <person name="Ma J."/>
        </authorList>
    </citation>
    <scope>NUCLEOTIDE SEQUENCE [LARGE SCALE GENOMIC DNA]</scope>
    <source>
        <strain evidence="2">KCTC 23917</strain>
    </source>
</reference>
<sequence length="60" mass="6191">MMHCTEDDSERGFGCILAEQVQAESLMVIDGGTGVKAPLYVAGNVADRSAAFSNADRGAG</sequence>
<comment type="caution">
    <text evidence="1">The sequence shown here is derived from an EMBL/GenBank/DDBJ whole genome shotgun (WGS) entry which is preliminary data.</text>
</comment>
<proteinExistence type="predicted"/>
<keyword evidence="2" id="KW-1185">Reference proteome</keyword>
<protein>
    <submittedName>
        <fullName evidence="1">Uncharacterized protein</fullName>
    </submittedName>
</protein>
<gene>
    <name evidence="1" type="ORF">GCM10010946_27360</name>
</gene>
<evidence type="ECO:0000313" key="2">
    <source>
        <dbReference type="Proteomes" id="UP000653343"/>
    </source>
</evidence>
<name>A0ABQ2Y1F3_9BURK</name>
<accession>A0ABQ2Y1F3</accession>
<dbReference type="Proteomes" id="UP000653343">
    <property type="component" value="Unassembled WGS sequence"/>
</dbReference>